<dbReference type="Proteomes" id="UP001626550">
    <property type="component" value="Unassembled WGS sequence"/>
</dbReference>
<feature type="region of interest" description="Disordered" evidence="4">
    <location>
        <begin position="209"/>
        <end position="234"/>
    </location>
</feature>
<comment type="caution">
    <text evidence="3">Lacks conserved residue(s) required for the propagation of feature annotation.</text>
</comment>
<dbReference type="Gene3D" id="2.20.100.10">
    <property type="entry name" value="Thrombospondin type-1 (TSP1) repeat"/>
    <property type="match status" value="2"/>
</dbReference>
<evidence type="ECO:0000313" key="6">
    <source>
        <dbReference type="EMBL" id="KAL3315651.1"/>
    </source>
</evidence>
<evidence type="ECO:0000313" key="7">
    <source>
        <dbReference type="Proteomes" id="UP001626550"/>
    </source>
</evidence>
<dbReference type="PROSITE" id="PS50092">
    <property type="entry name" value="TSP1"/>
    <property type="match status" value="1"/>
</dbReference>
<dbReference type="EMBL" id="JBJKFK010000697">
    <property type="protein sequence ID" value="KAL3315651.1"/>
    <property type="molecule type" value="Genomic_DNA"/>
</dbReference>
<comment type="caution">
    <text evidence="6">The sequence shown here is derived from an EMBL/GenBank/DDBJ whole genome shotgun (WGS) entry which is preliminary data.</text>
</comment>
<evidence type="ECO:0000256" key="4">
    <source>
        <dbReference type="SAM" id="MobiDB-lite"/>
    </source>
</evidence>
<accession>A0ABD2QBI8</accession>
<dbReference type="PROSITE" id="PS51004">
    <property type="entry name" value="SEMA"/>
    <property type="match status" value="1"/>
</dbReference>
<dbReference type="AlphaFoldDB" id="A0ABD2QBI8"/>
<name>A0ABD2QBI8_9PLAT</name>
<evidence type="ECO:0000256" key="2">
    <source>
        <dbReference type="ARBA" id="ARBA00022902"/>
    </source>
</evidence>
<reference evidence="6 7" key="1">
    <citation type="submission" date="2024-11" db="EMBL/GenBank/DDBJ databases">
        <title>Adaptive evolution of stress response genes in parasites aligns with host niche diversity.</title>
        <authorList>
            <person name="Hahn C."/>
            <person name="Resl P."/>
        </authorList>
    </citation>
    <scope>NUCLEOTIDE SEQUENCE [LARGE SCALE GENOMIC DNA]</scope>
    <source>
        <strain evidence="6">EGGRZ-B1_66</strain>
        <tissue evidence="6">Body</tissue>
    </source>
</reference>
<organism evidence="6 7">
    <name type="scientific">Cichlidogyrus casuarinus</name>
    <dbReference type="NCBI Taxonomy" id="1844966"/>
    <lineage>
        <taxon>Eukaryota</taxon>
        <taxon>Metazoa</taxon>
        <taxon>Spiralia</taxon>
        <taxon>Lophotrochozoa</taxon>
        <taxon>Platyhelminthes</taxon>
        <taxon>Monogenea</taxon>
        <taxon>Monopisthocotylea</taxon>
        <taxon>Dactylogyridea</taxon>
        <taxon>Ancyrocephalidae</taxon>
        <taxon>Cichlidogyrus</taxon>
    </lineage>
</organism>
<dbReference type="InterPro" id="IPR000884">
    <property type="entry name" value="TSP1_rpt"/>
</dbReference>
<keyword evidence="7" id="KW-1185">Reference proteome</keyword>
<gene>
    <name evidence="6" type="primary">SEMA5A</name>
    <name evidence="6" type="ORF">Ciccas_005714</name>
</gene>
<dbReference type="GO" id="GO:0016020">
    <property type="term" value="C:membrane"/>
    <property type="evidence" value="ECO:0007669"/>
    <property type="project" value="UniProtKB-SubCell"/>
</dbReference>
<feature type="domain" description="Sema" evidence="5">
    <location>
        <begin position="1"/>
        <end position="431"/>
    </location>
</feature>
<comment type="subcellular location">
    <subcellularLocation>
        <location evidence="1">Membrane</location>
        <topology evidence="1">Single-pass membrane protein</topology>
    </subcellularLocation>
</comment>
<dbReference type="InterPro" id="IPR036383">
    <property type="entry name" value="TSP1_rpt_sf"/>
</dbReference>
<evidence type="ECO:0000259" key="5">
    <source>
        <dbReference type="PROSITE" id="PS51004"/>
    </source>
</evidence>
<dbReference type="PANTHER" id="PTHR11036">
    <property type="entry name" value="SEMAPHORIN"/>
    <property type="match status" value="1"/>
</dbReference>
<proteinExistence type="predicted"/>
<sequence>MDFRTEVHKDFWTSVENGCPTRPGAVSHWSSDRTLYSGAVLGSWGLTDAAIVRLEGAAVLGPVLSGRFDTRVSWSSVASTLRTESQSDWIKWTDDTNFVGAFESLGAVYIVFVELAEETTETCKTEEIPLERDVSLRHICPRLRLELELIDHPFKVATNFSGYPKALSFPLIRDRSSSLLKQIVPNFADNHNKNRKDLYVGPRRGQAEATESIDEFPESGSDLPVNENTPEPGNRQCDERVLYVTFSTDRGAPLGSVVCEYAFSDIEKAFFDGLLYDKEALDAPPPSRITCNSKWPLSKDQLEQASTKRLLLTPIVPRKGHYIARADNELWTSLVVDRFFFRSQDQPTTNRREMIIIFVTTSNGLIRKYRRWSDEPGQHESCLVETISIIDRTNNSIPRSDYIFSNLLIMAQVEKRYLVATTKRRLYKLPLSRCGYYGLKNRETCQYYSDPYCSWNEKSGTCWMDEAFFRFSSSDAKIRHEFERSVSLASVEAYSKCLIEEQITKKLEYTLKIDGGWSSWGSWSPSCKHVISSPGLIPNKFQLTGCECRKRLCDSPKPFGFLARVCSGESIQVRNCFVNGGWTPWSQWGACKPITCSNLQKGFVKIRNRWCMEPPKLGEQASSCVGPDSETETCDPDFSDTHCAQCKSCIWSNIFCRRQFRSDRVPMVTLERVLKKLQWRASQPDKKVPQKCCMLQLGERTVQYSYLSKYFSLLFS</sequence>
<dbReference type="PANTHER" id="PTHR11036:SF79">
    <property type="entry name" value="SEMAPHORIN 5C, ISOFORM A"/>
    <property type="match status" value="1"/>
</dbReference>
<protein>
    <submittedName>
        <fullName evidence="6">Semaphorin-5A</fullName>
    </submittedName>
</protein>
<dbReference type="InterPro" id="IPR015943">
    <property type="entry name" value="WD40/YVTN_repeat-like_dom_sf"/>
</dbReference>
<dbReference type="InterPro" id="IPR027231">
    <property type="entry name" value="Semaphorin"/>
</dbReference>
<keyword evidence="2" id="KW-0524">Neurogenesis</keyword>
<dbReference type="InterPro" id="IPR001627">
    <property type="entry name" value="Semap_dom"/>
</dbReference>
<dbReference type="Gene3D" id="2.130.10.10">
    <property type="entry name" value="YVTN repeat-like/Quinoprotein amine dehydrogenase"/>
    <property type="match status" value="2"/>
</dbReference>
<dbReference type="InterPro" id="IPR036352">
    <property type="entry name" value="Semap_dom_sf"/>
</dbReference>
<dbReference type="SUPFAM" id="SSF101912">
    <property type="entry name" value="Sema domain"/>
    <property type="match status" value="1"/>
</dbReference>
<evidence type="ECO:0000256" key="3">
    <source>
        <dbReference type="PROSITE-ProRule" id="PRU00352"/>
    </source>
</evidence>
<dbReference type="GO" id="GO:0007399">
    <property type="term" value="P:nervous system development"/>
    <property type="evidence" value="ECO:0007669"/>
    <property type="project" value="UniProtKB-KW"/>
</dbReference>
<evidence type="ECO:0000256" key="1">
    <source>
        <dbReference type="ARBA" id="ARBA00004167"/>
    </source>
</evidence>
<dbReference type="Pfam" id="PF01403">
    <property type="entry name" value="Sema"/>
    <property type="match status" value="1"/>
</dbReference>